<evidence type="ECO:0000313" key="1">
    <source>
        <dbReference type="EMBL" id="EEW26704.1"/>
    </source>
</evidence>
<name>C8RXH9_9RHOB</name>
<dbReference type="GO" id="GO:0016788">
    <property type="term" value="F:hydrolase activity, acting on ester bonds"/>
    <property type="evidence" value="ECO:0007669"/>
    <property type="project" value="UniProtKB-ARBA"/>
</dbReference>
<dbReference type="Gene3D" id="3.40.50.1110">
    <property type="entry name" value="SGNH hydrolase"/>
    <property type="match status" value="1"/>
</dbReference>
<sequence length="764" mass="81565">MSILTLLTKILFVGQSLVGPDLPPLVQAGLAAMAVQAEVRSSDSDAASELARGGTDVLVLMGQSDADTSLAAMAWAANPQAQVFVTESWPSLTTSSVLPWREQLTADLPGWQAAVATTSAARPPDAEPVRLIPAGQALGLAADAIATQQVPGLKTLRDLFADDIHPNGKGRYLLAMLHLAAITGQSPEGLPPKLTRAWQSRDSVIGDATALALQRIAWAAVQAQDARQVTAPAPKPVALAGVSNPALALGLAGINDWSVQQPFLDVMKTARPWVGHLPGQWGGMENPSLVAGGWLDAAGWPKAVPPKVTGLATLILTDLPEDAGGVAGRYLLRYQGKGTLKLEGRAADQQAASGEIRFTYTPGEGAVILTLTATDAADPLRGITVVREDRQAAFDAGAIFNPDWLDRIRGARGLRFMDWMATNDSTLAKLADRPKPDDFTYARNGVPVEVMLALANELQADPWFTLPHLAEDALVRFYAEAARDSLAPGLRAWVEYSNEVWNGQFAQSRWAAAQAKARWGNDQAGVQFYGLRAAQVAEIWAQVFGAQAKDRLVRVIATQTGWLGLEDQILDAPLLVAEGGKPPVQSFDAYAVTGYFSALLGSDFKTPQVRQWLAESQGAAKDAKHRYDRAIARAAAELRDGSETGDASDSLAQVLGEVLPHHAAVASARGLRLVMYEGGSHVVGYGAEVEDADLTAFFQALNYSPEMGALYDELLAGWARLTDAPFNGFVDVYRPTKWGSWGALRHLGDDNPRWRALALGCSTC</sequence>
<dbReference type="InterPro" id="IPR036514">
    <property type="entry name" value="SGNH_hydro_sf"/>
</dbReference>
<gene>
    <name evidence="1" type="ORF">Rsw2DRAFT_0507</name>
</gene>
<dbReference type="OrthoDB" id="7783360at2"/>
<dbReference type="STRING" id="371731.Rsw2DRAFT_0507"/>
<accession>C8RXH9</accession>
<organism evidence="1 2">
    <name type="scientific">Rhodobacter ferrooxidans</name>
    <dbReference type="NCBI Taxonomy" id="371731"/>
    <lineage>
        <taxon>Bacteria</taxon>
        <taxon>Pseudomonadati</taxon>
        <taxon>Pseudomonadota</taxon>
        <taxon>Alphaproteobacteria</taxon>
        <taxon>Rhodobacterales</taxon>
        <taxon>Rhodobacter group</taxon>
        <taxon>Rhodobacter</taxon>
    </lineage>
</organism>
<dbReference type="RefSeq" id="WP_008027739.1">
    <property type="nucleotide sequence ID" value="NZ_ACYY01000002.1"/>
</dbReference>
<protein>
    <submittedName>
        <fullName evidence="1">Uncharacterized protein</fullName>
    </submittedName>
</protein>
<proteinExistence type="predicted"/>
<dbReference type="eggNOG" id="COG1028">
    <property type="taxonomic scope" value="Bacteria"/>
</dbReference>
<reference evidence="1 2" key="1">
    <citation type="submission" date="2009-08" db="EMBL/GenBank/DDBJ databases">
        <title>The draft genome of Rhodobacter sp. SW2.</title>
        <authorList>
            <consortium name="US DOE Joint Genome Institute (JGI-PGF)"/>
            <person name="Lucas S."/>
            <person name="Copeland A."/>
            <person name="Lapidus A."/>
            <person name="Glavina del Rio T."/>
            <person name="Tice H."/>
            <person name="Bruce D."/>
            <person name="Goodwin L."/>
            <person name="Pitluck S."/>
            <person name="Larimer F."/>
            <person name="Land M.L."/>
            <person name="Hauser L."/>
            <person name="Emerson D."/>
        </authorList>
    </citation>
    <scope>NUCLEOTIDE SEQUENCE [LARGE SCALE GENOMIC DNA]</scope>
    <source>
        <strain evidence="1 2">SW2</strain>
    </source>
</reference>
<dbReference type="Proteomes" id="UP000010121">
    <property type="component" value="Unassembled WGS sequence"/>
</dbReference>
<evidence type="ECO:0000313" key="2">
    <source>
        <dbReference type="Proteomes" id="UP000010121"/>
    </source>
</evidence>
<dbReference type="AlphaFoldDB" id="C8RXH9"/>
<keyword evidence="2" id="KW-1185">Reference proteome</keyword>
<dbReference type="EMBL" id="ACYY01000002">
    <property type="protein sequence ID" value="EEW26704.1"/>
    <property type="molecule type" value="Genomic_DNA"/>
</dbReference>
<comment type="caution">
    <text evidence="1">The sequence shown here is derived from an EMBL/GenBank/DDBJ whole genome shotgun (WGS) entry which is preliminary data.</text>
</comment>